<keyword evidence="2" id="KW-0732">Signal</keyword>
<organism evidence="3 4">
    <name type="scientific">Candidatus Gemmiger avicola</name>
    <dbReference type="NCBI Taxonomy" id="2838605"/>
    <lineage>
        <taxon>Bacteria</taxon>
        <taxon>Bacillati</taxon>
        <taxon>Bacillota</taxon>
        <taxon>Clostridia</taxon>
        <taxon>Eubacteriales</taxon>
        <taxon>Gemmiger</taxon>
    </lineage>
</organism>
<dbReference type="Proteomes" id="UP000886803">
    <property type="component" value="Unassembled WGS sequence"/>
</dbReference>
<reference evidence="3" key="2">
    <citation type="submission" date="2021-04" db="EMBL/GenBank/DDBJ databases">
        <authorList>
            <person name="Gilroy R."/>
        </authorList>
    </citation>
    <scope>NUCLEOTIDE SEQUENCE</scope>
    <source>
        <strain evidence="3">ChiBcec8-13705</strain>
    </source>
</reference>
<name>A0A9D2S3Q4_9FIRM</name>
<feature type="region of interest" description="Disordered" evidence="1">
    <location>
        <begin position="32"/>
        <end position="54"/>
    </location>
</feature>
<evidence type="ECO:0000313" key="4">
    <source>
        <dbReference type="Proteomes" id="UP000886803"/>
    </source>
</evidence>
<proteinExistence type="predicted"/>
<gene>
    <name evidence="3" type="ORF">H9945_03490</name>
</gene>
<dbReference type="PANTHER" id="PTHR43649:SF12">
    <property type="entry name" value="DIACETYLCHITOBIOSE BINDING PROTEIN DASA"/>
    <property type="match status" value="1"/>
</dbReference>
<feature type="signal peptide" evidence="2">
    <location>
        <begin position="1"/>
        <end position="23"/>
    </location>
</feature>
<dbReference type="AlphaFoldDB" id="A0A9D2S3Q4"/>
<comment type="caution">
    <text evidence="3">The sequence shown here is derived from an EMBL/GenBank/DDBJ whole genome shotgun (WGS) entry which is preliminary data.</text>
</comment>
<feature type="chain" id="PRO_5038536887" evidence="2">
    <location>
        <begin position="24"/>
        <end position="559"/>
    </location>
</feature>
<evidence type="ECO:0000313" key="3">
    <source>
        <dbReference type="EMBL" id="HJB41540.1"/>
    </source>
</evidence>
<dbReference type="EMBL" id="DWYG01000050">
    <property type="protein sequence ID" value="HJB41540.1"/>
    <property type="molecule type" value="Genomic_DNA"/>
</dbReference>
<evidence type="ECO:0000256" key="2">
    <source>
        <dbReference type="SAM" id="SignalP"/>
    </source>
</evidence>
<evidence type="ECO:0000256" key="1">
    <source>
        <dbReference type="SAM" id="MobiDB-lite"/>
    </source>
</evidence>
<dbReference type="SUPFAM" id="SSF53850">
    <property type="entry name" value="Periplasmic binding protein-like II"/>
    <property type="match status" value="1"/>
</dbReference>
<dbReference type="Pfam" id="PF13416">
    <property type="entry name" value="SBP_bac_8"/>
    <property type="match status" value="1"/>
</dbReference>
<reference evidence="3" key="1">
    <citation type="journal article" date="2021" name="PeerJ">
        <title>Extensive microbial diversity within the chicken gut microbiome revealed by metagenomics and culture.</title>
        <authorList>
            <person name="Gilroy R."/>
            <person name="Ravi A."/>
            <person name="Getino M."/>
            <person name="Pursley I."/>
            <person name="Horton D.L."/>
            <person name="Alikhan N.F."/>
            <person name="Baker D."/>
            <person name="Gharbi K."/>
            <person name="Hall N."/>
            <person name="Watson M."/>
            <person name="Adriaenssens E.M."/>
            <person name="Foster-Nyarko E."/>
            <person name="Jarju S."/>
            <person name="Secka A."/>
            <person name="Antonio M."/>
            <person name="Oren A."/>
            <person name="Chaudhuri R.R."/>
            <person name="La Ragione R."/>
            <person name="Hildebrand F."/>
            <person name="Pallen M.J."/>
        </authorList>
    </citation>
    <scope>NUCLEOTIDE SEQUENCE</scope>
    <source>
        <strain evidence="3">ChiBcec8-13705</strain>
    </source>
</reference>
<protein>
    <submittedName>
        <fullName evidence="3">Extracellular solute-binding protein</fullName>
    </submittedName>
</protein>
<dbReference type="InterPro" id="IPR050490">
    <property type="entry name" value="Bact_solute-bd_prot1"/>
</dbReference>
<accession>A0A9D2S3Q4</accession>
<dbReference type="PANTHER" id="PTHR43649">
    <property type="entry name" value="ARABINOSE-BINDING PROTEIN-RELATED"/>
    <property type="match status" value="1"/>
</dbReference>
<sequence length="559" mass="62611">MRKQTKRAAAIVMAAAMTTTLLAGCGGSGSSAAASESAESTTSEASSEASTGEAAASGSYTDYSAGFPERVTIQIPVYDRGFENWNVADNYYTQWVQQEFGEKYNVDVEYVAISRSNEVTDYMQMIAAGTAPDIIMHYDMPQAVSYYDEGAMQDIDYDELAFYAPTYWAKMQETIETYGTIDDHQAFIFAERDPYYYNWVTLIRKDWCDQVGMEVPTTWEELQEVLAAWQEAGLGTYNHELIIGSFTYFYPWIEEGTTDEELALYLDLNVAPFTWSATENYLRAFNEMYNAGTLDPNFYLTTDDAMEKGKFVSGECGTYSFYMSNGTDVFTSLLANDPDAEVAILNSTPSIVAEGYTPYYYEYPSYGMIMGINSQSTDEERAAVYMFLEWLSQPENLTYMQYGVEGETYTVGEDGINTLVADYTGEAALSQNQNKDYWCLVVESITYGDEEMDLTANKSLLAPAGYEDLIQQSYDMCKANEDAGLISPIFTSVVESSADYTADLKALWQEAYVACITAAPEDFDATYEEYCQEYLDAGYQDILDEKQELIDAGSVIYAE</sequence>
<dbReference type="Gene3D" id="3.40.190.10">
    <property type="entry name" value="Periplasmic binding protein-like II"/>
    <property type="match status" value="2"/>
</dbReference>
<dbReference type="PROSITE" id="PS51257">
    <property type="entry name" value="PROKAR_LIPOPROTEIN"/>
    <property type="match status" value="1"/>
</dbReference>
<dbReference type="InterPro" id="IPR006059">
    <property type="entry name" value="SBP"/>
</dbReference>